<evidence type="ECO:0000313" key="3">
    <source>
        <dbReference type="Proteomes" id="UP000036987"/>
    </source>
</evidence>
<dbReference type="AlphaFoldDB" id="A0A0K9NSD1"/>
<keyword evidence="3" id="KW-1185">Reference proteome</keyword>
<feature type="compositionally biased region" description="Low complexity" evidence="1">
    <location>
        <begin position="98"/>
        <end position="116"/>
    </location>
</feature>
<proteinExistence type="predicted"/>
<accession>A0A0K9NSD1</accession>
<dbReference type="EMBL" id="LFYR01001757">
    <property type="protein sequence ID" value="KMZ59666.1"/>
    <property type="molecule type" value="Genomic_DNA"/>
</dbReference>
<evidence type="ECO:0000256" key="1">
    <source>
        <dbReference type="SAM" id="MobiDB-lite"/>
    </source>
</evidence>
<comment type="caution">
    <text evidence="2">The sequence shown here is derived from an EMBL/GenBank/DDBJ whole genome shotgun (WGS) entry which is preliminary data.</text>
</comment>
<feature type="compositionally biased region" description="Basic and acidic residues" evidence="1">
    <location>
        <begin position="117"/>
        <end position="135"/>
    </location>
</feature>
<feature type="region of interest" description="Disordered" evidence="1">
    <location>
        <begin position="91"/>
        <end position="139"/>
    </location>
</feature>
<dbReference type="Proteomes" id="UP000036987">
    <property type="component" value="Unassembled WGS sequence"/>
</dbReference>
<organism evidence="2 3">
    <name type="scientific">Zostera marina</name>
    <name type="common">Eelgrass</name>
    <dbReference type="NCBI Taxonomy" id="29655"/>
    <lineage>
        <taxon>Eukaryota</taxon>
        <taxon>Viridiplantae</taxon>
        <taxon>Streptophyta</taxon>
        <taxon>Embryophyta</taxon>
        <taxon>Tracheophyta</taxon>
        <taxon>Spermatophyta</taxon>
        <taxon>Magnoliopsida</taxon>
        <taxon>Liliopsida</taxon>
        <taxon>Zosteraceae</taxon>
        <taxon>Zostera</taxon>
    </lineage>
</organism>
<protein>
    <submittedName>
        <fullName evidence="2">Uncharacterized protein</fullName>
    </submittedName>
</protein>
<reference evidence="3" key="1">
    <citation type="journal article" date="2016" name="Nature">
        <title>The genome of the seagrass Zostera marina reveals angiosperm adaptation to the sea.</title>
        <authorList>
            <person name="Olsen J.L."/>
            <person name="Rouze P."/>
            <person name="Verhelst B."/>
            <person name="Lin Y.-C."/>
            <person name="Bayer T."/>
            <person name="Collen J."/>
            <person name="Dattolo E."/>
            <person name="De Paoli E."/>
            <person name="Dittami S."/>
            <person name="Maumus F."/>
            <person name="Michel G."/>
            <person name="Kersting A."/>
            <person name="Lauritano C."/>
            <person name="Lohaus R."/>
            <person name="Toepel M."/>
            <person name="Tonon T."/>
            <person name="Vanneste K."/>
            <person name="Amirebrahimi M."/>
            <person name="Brakel J."/>
            <person name="Bostroem C."/>
            <person name="Chovatia M."/>
            <person name="Grimwood J."/>
            <person name="Jenkins J.W."/>
            <person name="Jueterbock A."/>
            <person name="Mraz A."/>
            <person name="Stam W.T."/>
            <person name="Tice H."/>
            <person name="Bornberg-Bauer E."/>
            <person name="Green P.J."/>
            <person name="Pearson G.A."/>
            <person name="Procaccini G."/>
            <person name="Duarte C.M."/>
            <person name="Schmutz J."/>
            <person name="Reusch T.B.H."/>
            <person name="Van de Peer Y."/>
        </authorList>
    </citation>
    <scope>NUCLEOTIDE SEQUENCE [LARGE SCALE GENOMIC DNA]</scope>
    <source>
        <strain evidence="3">cv. Finnish</strain>
    </source>
</reference>
<sequence length="178" mass="20622">MEQCKDSVLHRKRTNEPSKLYIDGCVMCLMVWLFKHTMVASPYKPYIDNEPYYKKWGGQITYLKEKLDLLEDDEIFVNGISFEKRLNMTEQEHKSKDISGTGSSSSTSNDGTASDSKSIEEEIRPEESEPEESARRRMLKGKAVMINEFKKKIIPLNSPTRMKIVLDRREKHKAEVKA</sequence>
<evidence type="ECO:0000313" key="2">
    <source>
        <dbReference type="EMBL" id="KMZ59666.1"/>
    </source>
</evidence>
<name>A0A0K9NSD1_ZOSMR</name>
<gene>
    <name evidence="2" type="ORF">ZOSMA_66G00870</name>
</gene>